<gene>
    <name evidence="1" type="ORF">ALP29_201269</name>
</gene>
<proteinExistence type="predicted"/>
<evidence type="ECO:0000313" key="2">
    <source>
        <dbReference type="Proteomes" id="UP000280395"/>
    </source>
</evidence>
<evidence type="ECO:0000313" key="1">
    <source>
        <dbReference type="EMBL" id="RMU56167.1"/>
    </source>
</evidence>
<comment type="caution">
    <text evidence="1">The sequence shown here is derived from an EMBL/GenBank/DDBJ whole genome shotgun (WGS) entry which is preliminary data.</text>
</comment>
<dbReference type="EMBL" id="RBUA01000727">
    <property type="protein sequence ID" value="RMU56167.1"/>
    <property type="molecule type" value="Genomic_DNA"/>
</dbReference>
<accession>A0A3M5VF82</accession>
<reference evidence="1 2" key="1">
    <citation type="submission" date="2018-08" db="EMBL/GenBank/DDBJ databases">
        <title>Recombination of ecologically and evolutionarily significant loci maintains genetic cohesion in the Pseudomonas syringae species complex.</title>
        <authorList>
            <person name="Dillon M."/>
            <person name="Thakur S."/>
            <person name="Almeida R.N.D."/>
            <person name="Weir B.S."/>
            <person name="Guttman D.S."/>
        </authorList>
    </citation>
    <scope>NUCLEOTIDE SEQUENCE [LARGE SCALE GENOMIC DNA]</scope>
    <source>
        <strain evidence="1 2">ICMP 14479</strain>
    </source>
</reference>
<dbReference type="Proteomes" id="UP000280395">
    <property type="component" value="Unassembled WGS sequence"/>
</dbReference>
<sequence>MHELGFACVKVLGAEVAGPLTGGGGINLFGKAIHDPLHPVTHAFRARPSGTADAEAWVFFFVF</sequence>
<dbReference type="AlphaFoldDB" id="A0A3M5VF82"/>
<protein>
    <submittedName>
        <fullName evidence="1">Uncharacterized protein</fullName>
    </submittedName>
</protein>
<organism evidence="1 2">
    <name type="scientific">Pseudomonas syringae pv. avii</name>
    <dbReference type="NCBI Taxonomy" id="663959"/>
    <lineage>
        <taxon>Bacteria</taxon>
        <taxon>Pseudomonadati</taxon>
        <taxon>Pseudomonadota</taxon>
        <taxon>Gammaproteobacteria</taxon>
        <taxon>Pseudomonadales</taxon>
        <taxon>Pseudomonadaceae</taxon>
        <taxon>Pseudomonas</taxon>
        <taxon>Pseudomonas syringae</taxon>
    </lineage>
</organism>
<name>A0A3M5VF82_PSESX</name>